<dbReference type="Proteomes" id="UP001233999">
    <property type="component" value="Unassembled WGS sequence"/>
</dbReference>
<sequence>FHNGKMNLMENNSRVVGMNLYNIHNKKLDTPCGLYDDFSILVDDGNNSCGNRVSLLNSNYGWCNCSAGKLVELCCYETLRLLRHHSCFPTNVIFPAQQSDGLWQSTGMEIASYTSYGAMVRPAMLS</sequence>
<name>A0AAD8E5X0_DIPPU</name>
<comment type="caution">
    <text evidence="1">The sequence shown here is derived from an EMBL/GenBank/DDBJ whole genome shotgun (WGS) entry which is preliminary data.</text>
</comment>
<gene>
    <name evidence="1" type="ORF">L9F63_025174</name>
</gene>
<proteinExistence type="predicted"/>
<keyword evidence="2" id="KW-1185">Reference proteome</keyword>
<protein>
    <submittedName>
        <fullName evidence="1">Uncharacterized protein</fullName>
    </submittedName>
</protein>
<reference evidence="1" key="1">
    <citation type="journal article" date="2023" name="IScience">
        <title>Live-bearing cockroach genome reveals convergent evolutionary mechanisms linked to viviparity in insects and beyond.</title>
        <authorList>
            <person name="Fouks B."/>
            <person name="Harrison M.C."/>
            <person name="Mikhailova A.A."/>
            <person name="Marchal E."/>
            <person name="English S."/>
            <person name="Carruthers M."/>
            <person name="Jennings E.C."/>
            <person name="Chiamaka E.L."/>
            <person name="Frigard R.A."/>
            <person name="Pippel M."/>
            <person name="Attardo G.M."/>
            <person name="Benoit J.B."/>
            <person name="Bornberg-Bauer E."/>
            <person name="Tobe S.S."/>
        </authorList>
    </citation>
    <scope>NUCLEOTIDE SEQUENCE</scope>
    <source>
        <strain evidence="1">Stay&amp;Tobe</strain>
    </source>
</reference>
<evidence type="ECO:0000313" key="1">
    <source>
        <dbReference type="EMBL" id="KAJ9577964.1"/>
    </source>
</evidence>
<dbReference type="AlphaFoldDB" id="A0AAD8E5X0"/>
<feature type="non-terminal residue" evidence="1">
    <location>
        <position position="126"/>
    </location>
</feature>
<organism evidence="1 2">
    <name type="scientific">Diploptera punctata</name>
    <name type="common">Pacific beetle cockroach</name>
    <dbReference type="NCBI Taxonomy" id="6984"/>
    <lineage>
        <taxon>Eukaryota</taxon>
        <taxon>Metazoa</taxon>
        <taxon>Ecdysozoa</taxon>
        <taxon>Arthropoda</taxon>
        <taxon>Hexapoda</taxon>
        <taxon>Insecta</taxon>
        <taxon>Pterygota</taxon>
        <taxon>Neoptera</taxon>
        <taxon>Polyneoptera</taxon>
        <taxon>Dictyoptera</taxon>
        <taxon>Blattodea</taxon>
        <taxon>Blaberoidea</taxon>
        <taxon>Blaberidae</taxon>
        <taxon>Diplopterinae</taxon>
        <taxon>Diploptera</taxon>
    </lineage>
</organism>
<accession>A0AAD8E5X0</accession>
<dbReference type="EMBL" id="JASPKZ010009156">
    <property type="protein sequence ID" value="KAJ9577964.1"/>
    <property type="molecule type" value="Genomic_DNA"/>
</dbReference>
<reference evidence="1" key="2">
    <citation type="submission" date="2023-05" db="EMBL/GenBank/DDBJ databases">
        <authorList>
            <person name="Fouks B."/>
        </authorList>
    </citation>
    <scope>NUCLEOTIDE SEQUENCE</scope>
    <source>
        <strain evidence="1">Stay&amp;Tobe</strain>
        <tissue evidence="1">Testes</tissue>
    </source>
</reference>
<evidence type="ECO:0000313" key="2">
    <source>
        <dbReference type="Proteomes" id="UP001233999"/>
    </source>
</evidence>
<feature type="non-terminal residue" evidence="1">
    <location>
        <position position="1"/>
    </location>
</feature>